<sequence length="209" mass="23090">MKNKDERVKLMSEVLTGIKILKLYAWEPSYQSKILKIREKELKTLRSTAYASAICEFMWASSQILVTLATFTTYVLVNEKNVLDAKKAFVSLTLFNIMNMPLNTLPMVINSAVQASVSLKRLNEFMNSDEINFDIVSHDPNEVDPIVIENGSFSWNGPEDNALENVNLRIKKGSLVAVVGAVGSGKSSLLSAILGEMEITSGRVNTVGN</sequence>
<comment type="subcellular location">
    <subcellularLocation>
        <location evidence="1">Endomembrane system</location>
        <topology evidence="1">Multi-pass membrane protein</topology>
    </subcellularLocation>
</comment>
<dbReference type="GO" id="GO:0016020">
    <property type="term" value="C:membrane"/>
    <property type="evidence" value="ECO:0007669"/>
    <property type="project" value="InterPro"/>
</dbReference>
<dbReference type="GO" id="GO:0005524">
    <property type="term" value="F:ATP binding"/>
    <property type="evidence" value="ECO:0007669"/>
    <property type="project" value="UniProtKB-KW"/>
</dbReference>
<dbReference type="InterPro" id="IPR050173">
    <property type="entry name" value="ABC_transporter_C-like"/>
</dbReference>
<keyword evidence="7" id="KW-0472">Membrane</keyword>
<evidence type="ECO:0000256" key="6">
    <source>
        <dbReference type="ARBA" id="ARBA00022989"/>
    </source>
</evidence>
<dbReference type="GO" id="GO:0016887">
    <property type="term" value="F:ATP hydrolysis activity"/>
    <property type="evidence" value="ECO:0007669"/>
    <property type="project" value="InterPro"/>
</dbReference>
<evidence type="ECO:0000313" key="9">
    <source>
        <dbReference type="EMBL" id="CAG7785168.1"/>
    </source>
</evidence>
<reference evidence="9" key="1">
    <citation type="submission" date="2021-06" db="EMBL/GenBank/DDBJ databases">
        <authorList>
            <person name="Hodson N. C."/>
            <person name="Mongue J. A."/>
            <person name="Jaron S. K."/>
        </authorList>
    </citation>
    <scope>NUCLEOTIDE SEQUENCE</scope>
</reference>
<keyword evidence="2" id="KW-0812">Transmembrane</keyword>
<dbReference type="OrthoDB" id="6500128at2759"/>
<dbReference type="PANTHER" id="PTHR24223">
    <property type="entry name" value="ATP-BINDING CASSETTE SUB-FAMILY C"/>
    <property type="match status" value="1"/>
</dbReference>
<dbReference type="PANTHER" id="PTHR24223:SF443">
    <property type="entry name" value="MULTIDRUG-RESISTANCE LIKE PROTEIN 1, ISOFORM I"/>
    <property type="match status" value="1"/>
</dbReference>
<dbReference type="InterPro" id="IPR011527">
    <property type="entry name" value="ABC1_TM_dom"/>
</dbReference>
<proteinExistence type="predicted"/>
<evidence type="ECO:0000256" key="1">
    <source>
        <dbReference type="ARBA" id="ARBA00004127"/>
    </source>
</evidence>
<dbReference type="Pfam" id="PF00664">
    <property type="entry name" value="ABC_membrane"/>
    <property type="match status" value="1"/>
</dbReference>
<evidence type="ECO:0000256" key="3">
    <source>
        <dbReference type="ARBA" id="ARBA00022737"/>
    </source>
</evidence>
<dbReference type="GO" id="GO:0140359">
    <property type="term" value="F:ABC-type transporter activity"/>
    <property type="evidence" value="ECO:0007669"/>
    <property type="project" value="InterPro"/>
</dbReference>
<accession>A0A8J2KAC8</accession>
<keyword evidence="10" id="KW-1185">Reference proteome</keyword>
<keyword evidence="3" id="KW-0677">Repeat</keyword>
<keyword evidence="4" id="KW-0547">Nucleotide-binding</keyword>
<dbReference type="Proteomes" id="UP000708208">
    <property type="component" value="Unassembled WGS sequence"/>
</dbReference>
<evidence type="ECO:0000259" key="8">
    <source>
        <dbReference type="PROSITE" id="PS50929"/>
    </source>
</evidence>
<keyword evidence="5" id="KW-0067">ATP-binding</keyword>
<evidence type="ECO:0000256" key="5">
    <source>
        <dbReference type="ARBA" id="ARBA00022840"/>
    </source>
</evidence>
<dbReference type="InterPro" id="IPR003439">
    <property type="entry name" value="ABC_transporter-like_ATP-bd"/>
</dbReference>
<organism evidence="9 10">
    <name type="scientific">Allacma fusca</name>
    <dbReference type="NCBI Taxonomy" id="39272"/>
    <lineage>
        <taxon>Eukaryota</taxon>
        <taxon>Metazoa</taxon>
        <taxon>Ecdysozoa</taxon>
        <taxon>Arthropoda</taxon>
        <taxon>Hexapoda</taxon>
        <taxon>Collembola</taxon>
        <taxon>Symphypleona</taxon>
        <taxon>Sminthuridae</taxon>
        <taxon>Allacma</taxon>
    </lineage>
</organism>
<dbReference type="EMBL" id="CAJVCH010290691">
    <property type="protein sequence ID" value="CAG7785168.1"/>
    <property type="molecule type" value="Genomic_DNA"/>
</dbReference>
<name>A0A8J2KAC8_9HEXA</name>
<evidence type="ECO:0000256" key="2">
    <source>
        <dbReference type="ARBA" id="ARBA00022692"/>
    </source>
</evidence>
<protein>
    <recommendedName>
        <fullName evidence="8">ABC transmembrane type-1 domain-containing protein</fullName>
    </recommendedName>
</protein>
<evidence type="ECO:0000256" key="4">
    <source>
        <dbReference type="ARBA" id="ARBA00022741"/>
    </source>
</evidence>
<dbReference type="Pfam" id="PF00005">
    <property type="entry name" value="ABC_tran"/>
    <property type="match status" value="1"/>
</dbReference>
<dbReference type="PROSITE" id="PS50929">
    <property type="entry name" value="ABC_TM1F"/>
    <property type="match status" value="1"/>
</dbReference>
<gene>
    <name evidence="9" type="ORF">AFUS01_LOCUS23810</name>
</gene>
<dbReference type="GO" id="GO:0012505">
    <property type="term" value="C:endomembrane system"/>
    <property type="evidence" value="ECO:0007669"/>
    <property type="project" value="UniProtKB-SubCell"/>
</dbReference>
<keyword evidence="6" id="KW-1133">Transmembrane helix</keyword>
<dbReference type="AlphaFoldDB" id="A0A8J2KAC8"/>
<comment type="caution">
    <text evidence="9">The sequence shown here is derived from an EMBL/GenBank/DDBJ whole genome shotgun (WGS) entry which is preliminary data.</text>
</comment>
<feature type="non-terminal residue" evidence="9">
    <location>
        <position position="1"/>
    </location>
</feature>
<evidence type="ECO:0000313" key="10">
    <source>
        <dbReference type="Proteomes" id="UP000708208"/>
    </source>
</evidence>
<evidence type="ECO:0000256" key="7">
    <source>
        <dbReference type="ARBA" id="ARBA00023136"/>
    </source>
</evidence>
<feature type="domain" description="ABC transmembrane type-1" evidence="8">
    <location>
        <begin position="1"/>
        <end position="114"/>
    </location>
</feature>